<dbReference type="EMBL" id="BAAAFG010000015">
    <property type="protein sequence ID" value="GAA0872513.1"/>
    <property type="molecule type" value="Genomic_DNA"/>
</dbReference>
<dbReference type="InterPro" id="IPR042203">
    <property type="entry name" value="Leu/Phe-tRNA_Trfase_C"/>
</dbReference>
<sequence length="213" mass="24218">MHILSDHIQFPNPGEATPEGLLAVGGDLSTERLLLAYQNGIFPWYSDGQPILWWSPNPRMVLFPQELKVSKSMSRFIRRTTFEVTYNQDFRGVISNCATVRRIGQYDTWITDDMREAYIALHEAGYAHSVEVWKEGDIVGGLYGIYLKNKGVFCGESMFSTVSNASKYAFISLTRKLVQEDNLTLIDCQLYTDHLASLGAKEIPRNDFLTYLT</sequence>
<keyword evidence="2 4" id="KW-0808">Transferase</keyword>
<dbReference type="InterPro" id="IPR016181">
    <property type="entry name" value="Acyl_CoA_acyltransferase"/>
</dbReference>
<protein>
    <recommendedName>
        <fullName evidence="4">Leucyl/phenylalanyl-tRNA--protein transferase</fullName>
        <ecNumber evidence="4">2.3.2.6</ecNumber>
    </recommendedName>
    <alternativeName>
        <fullName evidence="4">L/F-transferase</fullName>
    </alternativeName>
    <alternativeName>
        <fullName evidence="4">Leucyltransferase</fullName>
    </alternativeName>
    <alternativeName>
        <fullName evidence="4">Phenyalanyltransferase</fullName>
    </alternativeName>
</protein>
<dbReference type="Pfam" id="PF03588">
    <property type="entry name" value="Leu_Phe_trans"/>
    <property type="match status" value="1"/>
</dbReference>
<evidence type="ECO:0000313" key="6">
    <source>
        <dbReference type="Proteomes" id="UP001500507"/>
    </source>
</evidence>
<evidence type="ECO:0000313" key="5">
    <source>
        <dbReference type="EMBL" id="GAA0872513.1"/>
    </source>
</evidence>
<dbReference type="Gene3D" id="3.30.70.3550">
    <property type="entry name" value="Leucyl/phenylalanyl-tRNA-protein transferase, N-terminal domain"/>
    <property type="match status" value="1"/>
</dbReference>
<organism evidence="5 6">
    <name type="scientific">Gangjinia marincola</name>
    <dbReference type="NCBI Taxonomy" id="578463"/>
    <lineage>
        <taxon>Bacteria</taxon>
        <taxon>Pseudomonadati</taxon>
        <taxon>Bacteroidota</taxon>
        <taxon>Flavobacteriia</taxon>
        <taxon>Flavobacteriales</taxon>
        <taxon>Flavobacteriaceae</taxon>
        <taxon>Gangjinia</taxon>
    </lineage>
</organism>
<evidence type="ECO:0000256" key="3">
    <source>
        <dbReference type="ARBA" id="ARBA00023315"/>
    </source>
</evidence>
<dbReference type="PANTHER" id="PTHR30098">
    <property type="entry name" value="LEUCYL/PHENYLALANYL-TRNA--PROTEIN TRANSFERASE"/>
    <property type="match status" value="1"/>
</dbReference>
<dbReference type="NCBIfam" id="TIGR00667">
    <property type="entry name" value="aat"/>
    <property type="match status" value="1"/>
</dbReference>
<comment type="subcellular location">
    <subcellularLocation>
        <location evidence="4">Cytoplasm</location>
    </subcellularLocation>
</comment>
<accession>A0ABN1MHW7</accession>
<dbReference type="GO" id="GO:0016740">
    <property type="term" value="F:transferase activity"/>
    <property type="evidence" value="ECO:0007669"/>
    <property type="project" value="UniProtKB-KW"/>
</dbReference>
<keyword evidence="1 4" id="KW-0963">Cytoplasm</keyword>
<comment type="catalytic activity">
    <reaction evidence="4">
        <text>L-phenylalanyl-tRNA(Phe) + an N-terminal L-alpha-aminoacyl-[protein] = an N-terminal L-phenylalanyl-L-alpha-aminoacyl-[protein] + tRNA(Phe)</text>
        <dbReference type="Rhea" id="RHEA:43632"/>
        <dbReference type="Rhea" id="RHEA-COMP:9668"/>
        <dbReference type="Rhea" id="RHEA-COMP:9699"/>
        <dbReference type="Rhea" id="RHEA-COMP:10636"/>
        <dbReference type="Rhea" id="RHEA-COMP:10637"/>
        <dbReference type="ChEBI" id="CHEBI:78442"/>
        <dbReference type="ChEBI" id="CHEBI:78531"/>
        <dbReference type="ChEBI" id="CHEBI:78597"/>
        <dbReference type="ChEBI" id="CHEBI:83561"/>
        <dbReference type="EC" id="2.3.2.6"/>
    </reaction>
</comment>
<dbReference type="InterPro" id="IPR042221">
    <property type="entry name" value="Leu/Phe-tRNA_Trfase_N"/>
</dbReference>
<dbReference type="RefSeq" id="WP_343765976.1">
    <property type="nucleotide sequence ID" value="NZ_BAAAFG010000015.1"/>
</dbReference>
<comment type="caution">
    <text evidence="5">The sequence shown here is derived from an EMBL/GenBank/DDBJ whole genome shotgun (WGS) entry which is preliminary data.</text>
</comment>
<keyword evidence="3 4" id="KW-0012">Acyltransferase</keyword>
<reference evidence="5 6" key="1">
    <citation type="journal article" date="2019" name="Int. J. Syst. Evol. Microbiol.">
        <title>The Global Catalogue of Microorganisms (GCM) 10K type strain sequencing project: providing services to taxonomists for standard genome sequencing and annotation.</title>
        <authorList>
            <consortium name="The Broad Institute Genomics Platform"/>
            <consortium name="The Broad Institute Genome Sequencing Center for Infectious Disease"/>
            <person name="Wu L."/>
            <person name="Ma J."/>
        </authorList>
    </citation>
    <scope>NUCLEOTIDE SEQUENCE [LARGE SCALE GENOMIC DNA]</scope>
    <source>
        <strain evidence="5 6">JCM 16082</strain>
    </source>
</reference>
<dbReference type="SUPFAM" id="SSF55729">
    <property type="entry name" value="Acyl-CoA N-acyltransferases (Nat)"/>
    <property type="match status" value="1"/>
</dbReference>
<evidence type="ECO:0000256" key="2">
    <source>
        <dbReference type="ARBA" id="ARBA00022679"/>
    </source>
</evidence>
<comment type="catalytic activity">
    <reaction evidence="4">
        <text>N-terminal L-lysyl-[protein] + L-leucyl-tRNA(Leu) = N-terminal L-leucyl-L-lysyl-[protein] + tRNA(Leu) + H(+)</text>
        <dbReference type="Rhea" id="RHEA:12340"/>
        <dbReference type="Rhea" id="RHEA-COMP:9613"/>
        <dbReference type="Rhea" id="RHEA-COMP:9622"/>
        <dbReference type="Rhea" id="RHEA-COMP:12670"/>
        <dbReference type="Rhea" id="RHEA-COMP:12671"/>
        <dbReference type="ChEBI" id="CHEBI:15378"/>
        <dbReference type="ChEBI" id="CHEBI:65249"/>
        <dbReference type="ChEBI" id="CHEBI:78442"/>
        <dbReference type="ChEBI" id="CHEBI:78494"/>
        <dbReference type="ChEBI" id="CHEBI:133043"/>
        <dbReference type="EC" id="2.3.2.6"/>
    </reaction>
</comment>
<dbReference type="Proteomes" id="UP001500507">
    <property type="component" value="Unassembled WGS sequence"/>
</dbReference>
<dbReference type="EC" id="2.3.2.6" evidence="4"/>
<gene>
    <name evidence="4 5" type="primary">aat</name>
    <name evidence="5" type="ORF">GCM10009117_16600</name>
</gene>
<proteinExistence type="inferred from homology"/>
<evidence type="ECO:0000256" key="1">
    <source>
        <dbReference type="ARBA" id="ARBA00022490"/>
    </source>
</evidence>
<comment type="function">
    <text evidence="4">Functions in the N-end rule pathway of protein degradation where it conjugates Leu, Phe and, less efficiently, Met from aminoacyl-tRNAs to the N-termini of proteins containing an N-terminal arginine or lysine.</text>
</comment>
<evidence type="ECO:0000256" key="4">
    <source>
        <dbReference type="HAMAP-Rule" id="MF_00688"/>
    </source>
</evidence>
<dbReference type="PANTHER" id="PTHR30098:SF2">
    <property type="entry name" value="LEUCYL_PHENYLALANYL-TRNA--PROTEIN TRANSFERASE"/>
    <property type="match status" value="1"/>
</dbReference>
<comment type="catalytic activity">
    <reaction evidence="4">
        <text>N-terminal L-arginyl-[protein] + L-leucyl-tRNA(Leu) = N-terminal L-leucyl-L-arginyl-[protein] + tRNA(Leu) + H(+)</text>
        <dbReference type="Rhea" id="RHEA:50416"/>
        <dbReference type="Rhea" id="RHEA-COMP:9613"/>
        <dbReference type="Rhea" id="RHEA-COMP:9622"/>
        <dbReference type="Rhea" id="RHEA-COMP:12672"/>
        <dbReference type="Rhea" id="RHEA-COMP:12673"/>
        <dbReference type="ChEBI" id="CHEBI:15378"/>
        <dbReference type="ChEBI" id="CHEBI:64719"/>
        <dbReference type="ChEBI" id="CHEBI:78442"/>
        <dbReference type="ChEBI" id="CHEBI:78494"/>
        <dbReference type="ChEBI" id="CHEBI:133044"/>
        <dbReference type="EC" id="2.3.2.6"/>
    </reaction>
</comment>
<keyword evidence="6" id="KW-1185">Reference proteome</keyword>
<comment type="similarity">
    <text evidence="4">Belongs to the L/F-transferase family.</text>
</comment>
<name>A0ABN1MHW7_9FLAO</name>
<dbReference type="HAMAP" id="MF_00688">
    <property type="entry name" value="Leu_Phe_trans"/>
    <property type="match status" value="1"/>
</dbReference>
<dbReference type="Gene3D" id="3.40.630.70">
    <property type="entry name" value="Leucyl/phenylalanyl-tRNA-protein transferase, C-terminal domain"/>
    <property type="match status" value="1"/>
</dbReference>
<dbReference type="InterPro" id="IPR004616">
    <property type="entry name" value="Leu/Phe-tRNA_Trfase"/>
</dbReference>